<dbReference type="PANTHER" id="PTHR30055">
    <property type="entry name" value="HTH-TYPE TRANSCRIPTIONAL REGULATOR RUTR"/>
    <property type="match status" value="1"/>
</dbReference>
<accession>A0A848L6N3</accession>
<organism evidence="6 7">
    <name type="scientific">Gordonia asplenii</name>
    <dbReference type="NCBI Taxonomy" id="2725283"/>
    <lineage>
        <taxon>Bacteria</taxon>
        <taxon>Bacillati</taxon>
        <taxon>Actinomycetota</taxon>
        <taxon>Actinomycetes</taxon>
        <taxon>Mycobacteriales</taxon>
        <taxon>Gordoniaceae</taxon>
        <taxon>Gordonia</taxon>
    </lineage>
</organism>
<feature type="DNA-binding region" description="H-T-H motif" evidence="4">
    <location>
        <begin position="38"/>
        <end position="57"/>
    </location>
</feature>
<dbReference type="SUPFAM" id="SSF48498">
    <property type="entry name" value="Tetracyclin repressor-like, C-terminal domain"/>
    <property type="match status" value="1"/>
</dbReference>
<feature type="domain" description="HTH tetR-type" evidence="5">
    <location>
        <begin position="15"/>
        <end position="75"/>
    </location>
</feature>
<dbReference type="GO" id="GO:0000976">
    <property type="term" value="F:transcription cis-regulatory region binding"/>
    <property type="evidence" value="ECO:0007669"/>
    <property type="project" value="TreeGrafter"/>
</dbReference>
<keyword evidence="2 4" id="KW-0238">DNA-binding</keyword>
<dbReference type="PROSITE" id="PS50977">
    <property type="entry name" value="HTH_TETR_2"/>
    <property type="match status" value="1"/>
</dbReference>
<evidence type="ECO:0000256" key="2">
    <source>
        <dbReference type="ARBA" id="ARBA00023125"/>
    </source>
</evidence>
<keyword evidence="7" id="KW-1185">Reference proteome</keyword>
<dbReference type="InterPro" id="IPR009057">
    <property type="entry name" value="Homeodomain-like_sf"/>
</dbReference>
<keyword evidence="3" id="KW-0804">Transcription</keyword>
<gene>
    <name evidence="6" type="ORF">HH308_18805</name>
</gene>
<dbReference type="PANTHER" id="PTHR30055:SF234">
    <property type="entry name" value="HTH-TYPE TRANSCRIPTIONAL REGULATOR BETI"/>
    <property type="match status" value="1"/>
</dbReference>
<dbReference type="RefSeq" id="WP_170195776.1">
    <property type="nucleotide sequence ID" value="NZ_JABBNB010000021.1"/>
</dbReference>
<protein>
    <submittedName>
        <fullName evidence="6">TetR/AcrR family transcriptional regulator</fullName>
    </submittedName>
</protein>
<dbReference type="EMBL" id="JABBNB010000021">
    <property type="protein sequence ID" value="NMO03268.1"/>
    <property type="molecule type" value="Genomic_DNA"/>
</dbReference>
<proteinExistence type="predicted"/>
<dbReference type="Proteomes" id="UP000550729">
    <property type="component" value="Unassembled WGS sequence"/>
</dbReference>
<dbReference type="Pfam" id="PF13305">
    <property type="entry name" value="TetR_C_33"/>
    <property type="match status" value="1"/>
</dbReference>
<evidence type="ECO:0000313" key="7">
    <source>
        <dbReference type="Proteomes" id="UP000550729"/>
    </source>
</evidence>
<dbReference type="SUPFAM" id="SSF46689">
    <property type="entry name" value="Homeodomain-like"/>
    <property type="match status" value="1"/>
</dbReference>
<dbReference type="InterPro" id="IPR036271">
    <property type="entry name" value="Tet_transcr_reg_TetR-rel_C_sf"/>
</dbReference>
<name>A0A848L6N3_9ACTN</name>
<evidence type="ECO:0000259" key="5">
    <source>
        <dbReference type="PROSITE" id="PS50977"/>
    </source>
</evidence>
<keyword evidence="1" id="KW-0805">Transcription regulation</keyword>
<evidence type="ECO:0000256" key="1">
    <source>
        <dbReference type="ARBA" id="ARBA00023015"/>
    </source>
</evidence>
<dbReference type="AlphaFoldDB" id="A0A848L6N3"/>
<evidence type="ECO:0000256" key="3">
    <source>
        <dbReference type="ARBA" id="ARBA00023163"/>
    </source>
</evidence>
<evidence type="ECO:0000313" key="6">
    <source>
        <dbReference type="EMBL" id="NMO03268.1"/>
    </source>
</evidence>
<comment type="caution">
    <text evidence="6">The sequence shown here is derived from an EMBL/GenBank/DDBJ whole genome shotgun (WGS) entry which is preliminary data.</text>
</comment>
<dbReference type="Pfam" id="PF00440">
    <property type="entry name" value="TetR_N"/>
    <property type="match status" value="1"/>
</dbReference>
<dbReference type="InterPro" id="IPR025996">
    <property type="entry name" value="MT1864/Rv1816-like_C"/>
</dbReference>
<sequence>MADDDVQQQAEAPRSSARDRVLLATIEELTEVGAERASLRSIARRVGITHQAVGHYFPDRTALFTHVAVAGFAELVRRSRVALESTDPQASAGAPVAALGQTYVQFARANPAQFRLMFASSLVDRRADDLAVARRSMWTLLLDVVSTACEHGWGSGNEPRVLAVACWSAAHGLAALEQVEGEALPAWTSSEDVLQMITRAVGSHQ</sequence>
<dbReference type="InterPro" id="IPR001647">
    <property type="entry name" value="HTH_TetR"/>
</dbReference>
<reference evidence="6 7" key="1">
    <citation type="submission" date="2020-04" db="EMBL/GenBank/DDBJ databases">
        <title>Gordonia sp. nov. TBRC 11910.</title>
        <authorList>
            <person name="Suriyachadkun C."/>
        </authorList>
    </citation>
    <scope>NUCLEOTIDE SEQUENCE [LARGE SCALE GENOMIC DNA]</scope>
    <source>
        <strain evidence="6 7">TBRC 11910</strain>
    </source>
</reference>
<evidence type="ECO:0000256" key="4">
    <source>
        <dbReference type="PROSITE-ProRule" id="PRU00335"/>
    </source>
</evidence>
<dbReference type="GO" id="GO:0003700">
    <property type="term" value="F:DNA-binding transcription factor activity"/>
    <property type="evidence" value="ECO:0007669"/>
    <property type="project" value="TreeGrafter"/>
</dbReference>
<dbReference type="InterPro" id="IPR050109">
    <property type="entry name" value="HTH-type_TetR-like_transc_reg"/>
</dbReference>
<dbReference type="Gene3D" id="1.10.357.10">
    <property type="entry name" value="Tetracycline Repressor, domain 2"/>
    <property type="match status" value="1"/>
</dbReference>